<name>A0ABV2T601_9BACT</name>
<proteinExistence type="predicted"/>
<dbReference type="PIRSF" id="PIRSF018266">
    <property type="entry name" value="FecR"/>
    <property type="match status" value="1"/>
</dbReference>
<keyword evidence="4" id="KW-1185">Reference proteome</keyword>
<dbReference type="InterPro" id="IPR012373">
    <property type="entry name" value="Ferrdict_sens_TM"/>
</dbReference>
<feature type="domain" description="Protein FecR C-terminal" evidence="2">
    <location>
        <begin position="251"/>
        <end position="314"/>
    </location>
</feature>
<dbReference type="EMBL" id="JBEXAC010000001">
    <property type="protein sequence ID" value="MET6997805.1"/>
    <property type="molecule type" value="Genomic_DNA"/>
</dbReference>
<dbReference type="InterPro" id="IPR032508">
    <property type="entry name" value="FecR_C"/>
</dbReference>
<accession>A0ABV2T601</accession>
<evidence type="ECO:0000313" key="4">
    <source>
        <dbReference type="Proteomes" id="UP001549749"/>
    </source>
</evidence>
<sequence length="331" mass="37201">MDNRCSPEELEQVRLLLQHPENSELLDSLIAGQAAADWEATGYANEELQPTVARWKKQLNERIYRQSGGSVKHLWIRKLRIAAAVIAGVLLLGGIAFRSLKNTVPTYVQQRNPGGIPVKYILPDSTEVHLAAGSQIRYPVRFSENKRVIFLEGEAFFDVKPDPEKPFIIQTGEVHTRVLGTSFRITAFKGALLEVAVATGKVQVTDHQKGQLRELAVLSQGRKVSYNPVNGSVEQKAVDPASLEKWATGEVYFEEQRLDSITEVLQRIYGVEFRLEQSTLGISRVSAAFSATEPLESVMEMLAFVGKFQYSYDMEKQLYTLYLNKKPIDKK</sequence>
<dbReference type="PANTHER" id="PTHR30273">
    <property type="entry name" value="PERIPLASMIC SIGNAL SENSOR AND SIGMA FACTOR ACTIVATOR FECR-RELATED"/>
    <property type="match status" value="1"/>
</dbReference>
<gene>
    <name evidence="3" type="ORF">ABR189_10515</name>
</gene>
<evidence type="ECO:0000259" key="2">
    <source>
        <dbReference type="Pfam" id="PF16344"/>
    </source>
</evidence>
<dbReference type="Gene3D" id="3.55.50.30">
    <property type="match status" value="1"/>
</dbReference>
<comment type="caution">
    <text evidence="3">The sequence shown here is derived from an EMBL/GenBank/DDBJ whole genome shotgun (WGS) entry which is preliminary data.</text>
</comment>
<dbReference type="Gene3D" id="2.60.120.1440">
    <property type="match status" value="1"/>
</dbReference>
<dbReference type="InterPro" id="IPR006860">
    <property type="entry name" value="FecR"/>
</dbReference>
<evidence type="ECO:0000313" key="3">
    <source>
        <dbReference type="EMBL" id="MET6997805.1"/>
    </source>
</evidence>
<dbReference type="RefSeq" id="WP_354660440.1">
    <property type="nucleotide sequence ID" value="NZ_JBEXAC010000001.1"/>
</dbReference>
<evidence type="ECO:0000259" key="1">
    <source>
        <dbReference type="Pfam" id="PF04773"/>
    </source>
</evidence>
<organism evidence="3 4">
    <name type="scientific">Chitinophaga defluvii</name>
    <dbReference type="NCBI Taxonomy" id="3163343"/>
    <lineage>
        <taxon>Bacteria</taxon>
        <taxon>Pseudomonadati</taxon>
        <taxon>Bacteroidota</taxon>
        <taxon>Chitinophagia</taxon>
        <taxon>Chitinophagales</taxon>
        <taxon>Chitinophagaceae</taxon>
        <taxon>Chitinophaga</taxon>
    </lineage>
</organism>
<dbReference type="Proteomes" id="UP001549749">
    <property type="component" value="Unassembled WGS sequence"/>
</dbReference>
<protein>
    <submittedName>
        <fullName evidence="3">FecR domain-containing protein</fullName>
    </submittedName>
</protein>
<dbReference type="Pfam" id="PF16344">
    <property type="entry name" value="FecR_C"/>
    <property type="match status" value="1"/>
</dbReference>
<feature type="domain" description="FecR protein" evidence="1">
    <location>
        <begin position="119"/>
        <end position="203"/>
    </location>
</feature>
<dbReference type="PANTHER" id="PTHR30273:SF2">
    <property type="entry name" value="PROTEIN FECR"/>
    <property type="match status" value="1"/>
</dbReference>
<dbReference type="Pfam" id="PF04773">
    <property type="entry name" value="FecR"/>
    <property type="match status" value="1"/>
</dbReference>
<reference evidence="3 4" key="1">
    <citation type="submission" date="2024-06" db="EMBL/GenBank/DDBJ databases">
        <title>Chitinophaga defluvii sp. nov., isolated from municipal sewage.</title>
        <authorList>
            <person name="Zhang L."/>
        </authorList>
    </citation>
    <scope>NUCLEOTIDE SEQUENCE [LARGE SCALE GENOMIC DNA]</scope>
    <source>
        <strain evidence="3 4">H8</strain>
    </source>
</reference>